<proteinExistence type="predicted"/>
<keyword evidence="2" id="KW-1185">Reference proteome</keyword>
<sequence>MSAAPCGTKKLRTWGKMGAVGLATALATSGLTDICAVESGTWLLFGMTGSRSRTVRFAFLLRQLLRSLSALCCRLDVSCYSPRWRDFSWWLGSPLLSRRLALPRTGAGWGSRISMALSSTSHPREPRMGNPLIPVLGGRRVCFAVELSTEHGADQTVEDGLDLRLQLELMVLPSGSRPCSHFASPVPAPGYNDLSATGGVGEVDGGRYDQCFAGDLGGLTVQVVPRFPSQVLTGGRYG</sequence>
<dbReference type="Proteomes" id="UP000434172">
    <property type="component" value="Unassembled WGS sequence"/>
</dbReference>
<evidence type="ECO:0000313" key="1">
    <source>
        <dbReference type="EMBL" id="KAF0323318.1"/>
    </source>
</evidence>
<comment type="caution">
    <text evidence="1">The sequence shown here is derived from an EMBL/GenBank/DDBJ whole genome shotgun (WGS) entry which is preliminary data.</text>
</comment>
<organism evidence="1 2">
    <name type="scientific">Colletotrichum asianum</name>
    <dbReference type="NCBI Taxonomy" id="702518"/>
    <lineage>
        <taxon>Eukaryota</taxon>
        <taxon>Fungi</taxon>
        <taxon>Dikarya</taxon>
        <taxon>Ascomycota</taxon>
        <taxon>Pezizomycotina</taxon>
        <taxon>Sordariomycetes</taxon>
        <taxon>Hypocreomycetidae</taxon>
        <taxon>Glomerellales</taxon>
        <taxon>Glomerellaceae</taxon>
        <taxon>Colletotrichum</taxon>
        <taxon>Colletotrichum gloeosporioides species complex</taxon>
    </lineage>
</organism>
<evidence type="ECO:0000313" key="2">
    <source>
        <dbReference type="Proteomes" id="UP000434172"/>
    </source>
</evidence>
<accession>A0A8H3ZL37</accession>
<gene>
    <name evidence="1" type="ORF">GQ607_009436</name>
</gene>
<name>A0A8H3ZL37_9PEZI</name>
<dbReference type="AlphaFoldDB" id="A0A8H3ZL37"/>
<protein>
    <submittedName>
        <fullName evidence="1">Uncharacterized protein</fullName>
    </submittedName>
</protein>
<reference evidence="1 2" key="1">
    <citation type="submission" date="2019-12" db="EMBL/GenBank/DDBJ databases">
        <title>A genome sequence resource for the geographically widespread anthracnose pathogen Colletotrichum asianum.</title>
        <authorList>
            <person name="Meng Y."/>
        </authorList>
    </citation>
    <scope>NUCLEOTIDE SEQUENCE [LARGE SCALE GENOMIC DNA]</scope>
    <source>
        <strain evidence="1 2">ICMP 18580</strain>
    </source>
</reference>
<dbReference type="EMBL" id="WOWK01000053">
    <property type="protein sequence ID" value="KAF0323318.1"/>
    <property type="molecule type" value="Genomic_DNA"/>
</dbReference>